<feature type="signal peptide" evidence="4">
    <location>
        <begin position="1"/>
        <end position="20"/>
    </location>
</feature>
<proteinExistence type="predicted"/>
<feature type="domain" description="C-type lectin" evidence="5">
    <location>
        <begin position="1204"/>
        <end position="1324"/>
    </location>
</feature>
<dbReference type="Proteomes" id="UP001347796">
    <property type="component" value="Unassembled WGS sequence"/>
</dbReference>
<feature type="chain" id="PRO_5042837083" description="C-type lectin domain-containing protein" evidence="4">
    <location>
        <begin position="21"/>
        <end position="1925"/>
    </location>
</feature>
<evidence type="ECO:0000256" key="4">
    <source>
        <dbReference type="SAM" id="SignalP"/>
    </source>
</evidence>
<feature type="domain" description="C-type lectin" evidence="5">
    <location>
        <begin position="179"/>
        <end position="306"/>
    </location>
</feature>
<dbReference type="InterPro" id="IPR033989">
    <property type="entry name" value="CD209-like_CTLD"/>
</dbReference>
<dbReference type="InterPro" id="IPR018378">
    <property type="entry name" value="C-type_lectin_CS"/>
</dbReference>
<keyword evidence="7" id="KW-1185">Reference proteome</keyword>
<dbReference type="FunFam" id="3.10.100.10:FF:000109">
    <property type="entry name" value="Uncharacterized protein"/>
    <property type="match status" value="1"/>
</dbReference>
<evidence type="ECO:0000256" key="3">
    <source>
        <dbReference type="SAM" id="Phobius"/>
    </source>
</evidence>
<keyword evidence="3" id="KW-1133">Transmembrane helix</keyword>
<accession>A0AAN8PR27</accession>
<dbReference type="SMART" id="SM00034">
    <property type="entry name" value="CLECT"/>
    <property type="match status" value="12"/>
</dbReference>
<keyword evidence="3" id="KW-0812">Transmembrane</keyword>
<feature type="transmembrane region" description="Helical" evidence="3">
    <location>
        <begin position="1868"/>
        <end position="1890"/>
    </location>
</feature>
<dbReference type="CDD" id="cd00037">
    <property type="entry name" value="CLECT"/>
    <property type="match status" value="8"/>
</dbReference>
<evidence type="ECO:0000256" key="2">
    <source>
        <dbReference type="ARBA" id="ARBA00023157"/>
    </source>
</evidence>
<feature type="domain" description="C-type lectin" evidence="5">
    <location>
        <begin position="770"/>
        <end position="886"/>
    </location>
</feature>
<evidence type="ECO:0000256" key="1">
    <source>
        <dbReference type="ARBA" id="ARBA00022734"/>
    </source>
</evidence>
<dbReference type="Gene3D" id="3.10.100.10">
    <property type="entry name" value="Mannose-Binding Protein A, subunit A"/>
    <property type="match status" value="12"/>
</dbReference>
<evidence type="ECO:0000313" key="7">
    <source>
        <dbReference type="Proteomes" id="UP001347796"/>
    </source>
</evidence>
<dbReference type="Pfam" id="PF00059">
    <property type="entry name" value="Lectin_C"/>
    <property type="match status" value="12"/>
</dbReference>
<dbReference type="InterPro" id="IPR001304">
    <property type="entry name" value="C-type_lectin-like"/>
</dbReference>
<evidence type="ECO:0000313" key="6">
    <source>
        <dbReference type="EMBL" id="KAK6180703.1"/>
    </source>
</evidence>
<feature type="domain" description="C-type lectin" evidence="5">
    <location>
        <begin position="910"/>
        <end position="1025"/>
    </location>
</feature>
<reference evidence="6 7" key="1">
    <citation type="submission" date="2024-01" db="EMBL/GenBank/DDBJ databases">
        <title>The genome of the rayed Mediterranean limpet Patella caerulea (Linnaeus, 1758).</title>
        <authorList>
            <person name="Anh-Thu Weber A."/>
            <person name="Halstead-Nussloch G."/>
        </authorList>
    </citation>
    <scope>NUCLEOTIDE SEQUENCE [LARGE SCALE GENOMIC DNA]</scope>
    <source>
        <strain evidence="6">AATW-2023a</strain>
        <tissue evidence="6">Whole specimen</tissue>
    </source>
</reference>
<dbReference type="CDD" id="cd03590">
    <property type="entry name" value="CLECT_DC-SIGN_like"/>
    <property type="match status" value="1"/>
</dbReference>
<dbReference type="InterPro" id="IPR016187">
    <property type="entry name" value="CTDL_fold"/>
</dbReference>
<dbReference type="GO" id="GO:0030246">
    <property type="term" value="F:carbohydrate binding"/>
    <property type="evidence" value="ECO:0007669"/>
    <property type="project" value="UniProtKB-KW"/>
</dbReference>
<feature type="domain" description="C-type lectin" evidence="5">
    <location>
        <begin position="1508"/>
        <end position="1622"/>
    </location>
</feature>
<evidence type="ECO:0000259" key="5">
    <source>
        <dbReference type="PROSITE" id="PS50041"/>
    </source>
</evidence>
<comment type="caution">
    <text evidence="6">The sequence shown here is derived from an EMBL/GenBank/DDBJ whole genome shotgun (WGS) entry which is preliminary data.</text>
</comment>
<organism evidence="6 7">
    <name type="scientific">Patella caerulea</name>
    <name type="common">Rayed Mediterranean limpet</name>
    <dbReference type="NCBI Taxonomy" id="87958"/>
    <lineage>
        <taxon>Eukaryota</taxon>
        <taxon>Metazoa</taxon>
        <taxon>Spiralia</taxon>
        <taxon>Lophotrochozoa</taxon>
        <taxon>Mollusca</taxon>
        <taxon>Gastropoda</taxon>
        <taxon>Patellogastropoda</taxon>
        <taxon>Patelloidea</taxon>
        <taxon>Patellidae</taxon>
        <taxon>Patella</taxon>
    </lineage>
</organism>
<dbReference type="EMBL" id="JAZGQO010000007">
    <property type="protein sequence ID" value="KAK6180703.1"/>
    <property type="molecule type" value="Genomic_DNA"/>
</dbReference>
<protein>
    <recommendedName>
        <fullName evidence="5">C-type lectin domain-containing protein</fullName>
    </recommendedName>
</protein>
<feature type="domain" description="C-type lectin" evidence="5">
    <location>
        <begin position="470"/>
        <end position="589"/>
    </location>
</feature>
<dbReference type="PROSITE" id="PS50041">
    <property type="entry name" value="C_TYPE_LECTIN_2"/>
    <property type="match status" value="12"/>
</dbReference>
<feature type="domain" description="C-type lectin" evidence="5">
    <location>
        <begin position="319"/>
        <end position="442"/>
    </location>
</feature>
<keyword evidence="1" id="KW-0430">Lectin</keyword>
<keyword evidence="4" id="KW-0732">Signal</keyword>
<feature type="domain" description="C-type lectin" evidence="5">
    <location>
        <begin position="1646"/>
        <end position="1763"/>
    </location>
</feature>
<feature type="domain" description="C-type lectin" evidence="5">
    <location>
        <begin position="1354"/>
        <end position="1484"/>
    </location>
</feature>
<keyword evidence="2" id="KW-1015">Disulfide bond</keyword>
<feature type="domain" description="C-type lectin" evidence="5">
    <location>
        <begin position="620"/>
        <end position="736"/>
    </location>
</feature>
<keyword evidence="3" id="KW-0472">Membrane</keyword>
<dbReference type="PANTHER" id="PTHR22803">
    <property type="entry name" value="MANNOSE, PHOSPHOLIPASE, LECTIN RECEPTOR RELATED"/>
    <property type="match status" value="1"/>
</dbReference>
<gene>
    <name evidence="6" type="ORF">SNE40_008704</name>
</gene>
<name>A0AAN8PR27_PATCE</name>
<dbReference type="PROSITE" id="PS00615">
    <property type="entry name" value="C_TYPE_LECTIN_1"/>
    <property type="match status" value="6"/>
</dbReference>
<dbReference type="InterPro" id="IPR050111">
    <property type="entry name" value="C-type_lectin/snaclec_domain"/>
</dbReference>
<sequence length="1925" mass="215154">MATSTSLFLFILLCFVPIQGGPNCPWGWIPRFNSCYKFTRDALVKSWIDARIRCQSMGGDLVDINTAAERDYVIQTVGSIMKYMAKKHAKVQYHNWWIGLNAMGDGKTWQSANGSNTNTAILSSVFQAGHNRPNSKVQCVQINSRQLYVDSCMKGYQSICESPQNLPLTCDNDNGWQLYSGMCYKRFGGVETFADASQICRKSSGATLPVIPDDDTQRVLSDFAKNYKGSIWTGVKAEKKGKAYTWRYSNGTLVSKWNKFYWYPKQPGNRPKTNVNDTCVQLTQQGKFNSSWIASSCKSKKIVICQRPEGVCPDGWLQYGQTCYQFYPDVQTFYQANSYCNKIGGNLFRPISKYVQGFINGNLLSQRKSGIQSVWIGVRDDINKNVWRYVVSGKLNNYTNWIKNGGRHTVNKTTCVFMGTGNPRGYWFTTTYCNQPKSFICEIPSNKPLKQIPVPDYVYNCGRNKKWKNFGKNCFYFSAEGARPFEIARTWCTGVSANLVVIPDQDTQNFIEESIDKKGAYWIGLQDQDRENVFTWLDGITDLNYTNWKKGQPNNYAGGENCAMIYGTGNTKGQWNDDSCSKSYYFICERTAQYVKNVVPKTTPKPFGVKCGPFWEEVPNSDYCYMFSDKQRIWADARSICKSIGGDLLSITSSVEQAYVTGRISGMQSTTLWIGANDMKSEGGYGWTDKSPFSYMNWFAGEPNNAHNREDCVCMYTKNGMWNDNRCIARQGFACKKLGQTNSTTTAPTTSPATVASGMTWGCPDLWKGYKGSCYLYIPDLLPQPDALSNCRVQSAELASIPGRSENKYIQSLIPSKKNTIAWIGLNDVRSESEFEWTDGNPVTYTNWASGDPNNLGGNQDCVGLLSSSGGWIDLKCADARPSVCRKPKSAVLKQVVIDGCEKFPGSLGYRGSCYLFVSKPRNWYRAEGFCRSKKGHLATVYDNHVQAYLAAEITLQGDHYWIGLNDYKSPGVYKWSSRQQVSYTAWSDTHTGNERKTCTVMNALRPIGLWSSTNCTENHGFICDYPRSGFTNPPITVTTQSNLPCPNGWTGYRGMCYKAYVSDKSNQKTFTEARDTCTSVGGDLVSIHNASLEDFFSKTILSNQTGVFWIGLNDRDTEKSHGWTDGTPFDYANWAKKEPNDWNHQEDCVQYDVDSNSWYDDNCYLAHNFICQLQKGLTISTTPTPGTAVTSTYECHNSTWLYYDHYCYYLSPTSGPNAKLNFFDAEAFCNANAAHLASIHSAEENGFLTSVMNKHSTVMFYIGLNDLDLAGYQWPDGTPVNYVDWSPNEPNDAFGGERCTQIQSNRGTWTDVTCGLTNGYVCKKKGTDTVPITPPPIVLQQGGCPPNFVEAKGSSKCYYLAATVDAKIRLNYTAARAACQSMGTGVDIASINSYIEQLTINTLMRGLPVASWIGLNDMRRNGLFMWQDNSQVTYTNWGKHEPNENLKNKHDRQDCVLVIPKGKSPGGFWVDAQCAMKKSYICQTLRNPSLPSVGPNTSGCSNGYQRFAGSCYSLKTTKRNWADAQTQCQLEGANLVSIADVYEQSFVSLLVFENNAYVWTGLNDKQKAGTYRWIVNSDRVSYTNWGYNEPSKKDGEGCVAMRVNNKWDDSLCNKTFTYVCEIVVNSQVLTTPTTVGTCQKKWTPFNGRCFRDFSNRNVSWSSANTRCKRARSDLVSIHNADEDNFISSLITNSANDIWLGIQRAQNGGYQNSDGTPTNYMNWDVNEPTDGSNTMRQNCVARVAASQRWNDLTCNFKKGYICVKPMALKTPAPNIIPITPKRQTPAPVTKKQNIPRTLFPNNLTPKVTPVPVKQTTIKAATQGNVPTNAPMTPVVTPAPTQFTRGYNPITQAQRNPNTNDSGGLSDGGVAGIVIAVLLIVLVGMFAFGFMAKRNKWTFASVRGAIGFENALYNHDDQTLTIQSDA</sequence>
<feature type="domain" description="C-type lectin" evidence="5">
    <location>
        <begin position="31"/>
        <end position="161"/>
    </location>
</feature>
<dbReference type="SUPFAM" id="SSF56436">
    <property type="entry name" value="C-type lectin-like"/>
    <property type="match status" value="12"/>
</dbReference>
<feature type="domain" description="C-type lectin" evidence="5">
    <location>
        <begin position="1053"/>
        <end position="1173"/>
    </location>
</feature>
<dbReference type="InterPro" id="IPR016186">
    <property type="entry name" value="C-type_lectin-like/link_sf"/>
</dbReference>